<dbReference type="PIRSF" id="PIRSF005087">
    <property type="entry name" value="NrdI"/>
    <property type="match status" value="1"/>
</dbReference>
<dbReference type="NCBIfam" id="TIGR00333">
    <property type="entry name" value="nrdI"/>
    <property type="match status" value="1"/>
</dbReference>
<dbReference type="Pfam" id="PF07972">
    <property type="entry name" value="Flavodoxin_NdrI"/>
    <property type="match status" value="1"/>
</dbReference>
<comment type="similarity">
    <text evidence="2 4">Belongs to the NrdI family.</text>
</comment>
<dbReference type="HAMAP" id="MF_00128">
    <property type="entry name" value="NrdI"/>
    <property type="match status" value="1"/>
</dbReference>
<reference evidence="6" key="1">
    <citation type="journal article" date="2019" name="Int. J. Syst. Evol. Microbiol.">
        <title>The Global Catalogue of Microorganisms (GCM) 10K type strain sequencing project: providing services to taxonomists for standard genome sequencing and annotation.</title>
        <authorList>
            <consortium name="The Broad Institute Genomics Platform"/>
            <consortium name="The Broad Institute Genome Sequencing Center for Infectious Disease"/>
            <person name="Wu L."/>
            <person name="Ma J."/>
        </authorList>
    </citation>
    <scope>NUCLEOTIDE SEQUENCE [LARGE SCALE GENOMIC DNA]</scope>
    <source>
        <strain evidence="6">JCM 16950</strain>
    </source>
</reference>
<evidence type="ECO:0000256" key="1">
    <source>
        <dbReference type="ARBA" id="ARBA00003999"/>
    </source>
</evidence>
<protein>
    <recommendedName>
        <fullName evidence="3 4">Protein NrdI</fullName>
    </recommendedName>
</protein>
<evidence type="ECO:0000313" key="5">
    <source>
        <dbReference type="EMBL" id="GAA3767176.1"/>
    </source>
</evidence>
<dbReference type="InterPro" id="IPR004465">
    <property type="entry name" value="RNR_NrdI"/>
</dbReference>
<name>A0ABP7GL01_9MICO</name>
<keyword evidence="6" id="KW-1185">Reference proteome</keyword>
<comment type="function">
    <text evidence="1 4">Probably involved in ribonucleotide reductase function.</text>
</comment>
<sequence length="147" mass="16319">MHTAVAAPLLVYFSSVSGNTARFVEKLGLPAKRIPLHMGPHSTEEFLKVDEPFVLVTPTYGGGQGRGEEKGSVPKQVIKFLNDEDNRKWIRGVISAGNTNFGQAFCLAGEIISRKCNVPHLYRIEVFGTPEDVARVGDGLERWWKQH</sequence>
<dbReference type="RefSeq" id="WP_344783033.1">
    <property type="nucleotide sequence ID" value="NZ_BAABAF010000007.1"/>
</dbReference>
<dbReference type="Gene3D" id="3.40.50.360">
    <property type="match status" value="1"/>
</dbReference>
<proteinExistence type="inferred from homology"/>
<accession>A0ABP7GL01</accession>
<gene>
    <name evidence="4 5" type="primary">nrdI</name>
    <name evidence="5" type="ORF">GCM10022240_19460</name>
</gene>
<evidence type="ECO:0000256" key="3">
    <source>
        <dbReference type="ARBA" id="ARBA00020129"/>
    </source>
</evidence>
<dbReference type="EMBL" id="BAABAF010000007">
    <property type="protein sequence ID" value="GAA3767176.1"/>
    <property type="molecule type" value="Genomic_DNA"/>
</dbReference>
<comment type="caution">
    <text evidence="5">The sequence shown here is derived from an EMBL/GenBank/DDBJ whole genome shotgun (WGS) entry which is preliminary data.</text>
</comment>
<dbReference type="Proteomes" id="UP001500540">
    <property type="component" value="Unassembled WGS sequence"/>
</dbReference>
<evidence type="ECO:0000313" key="6">
    <source>
        <dbReference type="Proteomes" id="UP001500540"/>
    </source>
</evidence>
<evidence type="ECO:0000256" key="4">
    <source>
        <dbReference type="HAMAP-Rule" id="MF_00128"/>
    </source>
</evidence>
<dbReference type="PANTHER" id="PTHR37297:SF1">
    <property type="entry name" value="PROTEIN NRDI"/>
    <property type="match status" value="1"/>
</dbReference>
<organism evidence="5 6">
    <name type="scientific">Microbacterium kribbense</name>
    <dbReference type="NCBI Taxonomy" id="433645"/>
    <lineage>
        <taxon>Bacteria</taxon>
        <taxon>Bacillati</taxon>
        <taxon>Actinomycetota</taxon>
        <taxon>Actinomycetes</taxon>
        <taxon>Micrococcales</taxon>
        <taxon>Microbacteriaceae</taxon>
        <taxon>Microbacterium</taxon>
    </lineage>
</organism>
<evidence type="ECO:0000256" key="2">
    <source>
        <dbReference type="ARBA" id="ARBA00009942"/>
    </source>
</evidence>
<dbReference type="InterPro" id="IPR029039">
    <property type="entry name" value="Flavoprotein-like_sf"/>
</dbReference>
<dbReference type="PANTHER" id="PTHR37297">
    <property type="entry name" value="PROTEIN NRDI"/>
    <property type="match status" value="1"/>
</dbReference>
<dbReference type="SUPFAM" id="SSF52218">
    <property type="entry name" value="Flavoproteins"/>
    <property type="match status" value="1"/>
</dbReference>
<dbReference type="InterPro" id="IPR020852">
    <property type="entry name" value="RNR_Ib_NrdI_bac"/>
</dbReference>